<evidence type="ECO:0000256" key="1">
    <source>
        <dbReference type="SAM" id="MobiDB-lite"/>
    </source>
</evidence>
<evidence type="ECO:0000313" key="3">
    <source>
        <dbReference type="Proteomes" id="UP000275401"/>
    </source>
</evidence>
<evidence type="ECO:0000313" key="2">
    <source>
        <dbReference type="EMBL" id="RNF79248.1"/>
    </source>
</evidence>
<sequence length="82" mass="8450">MRDISAPPRSAGRSRCCVPAAGPRVVGNRSAEGAPPSGSWRRNGWAQPGHRAAPGNETPGPGDSCRYPSPYFVSATGSSASR</sequence>
<feature type="region of interest" description="Disordered" evidence="1">
    <location>
        <begin position="1"/>
        <end position="82"/>
    </location>
</feature>
<organism evidence="2 3">
    <name type="scientific">Streptomyces botrytidirepellens</name>
    <dbReference type="NCBI Taxonomy" id="2486417"/>
    <lineage>
        <taxon>Bacteria</taxon>
        <taxon>Bacillati</taxon>
        <taxon>Actinomycetota</taxon>
        <taxon>Actinomycetes</taxon>
        <taxon>Kitasatosporales</taxon>
        <taxon>Streptomycetaceae</taxon>
        <taxon>Streptomyces</taxon>
    </lineage>
</organism>
<protein>
    <submittedName>
        <fullName evidence="2">Uncharacterized protein</fullName>
    </submittedName>
</protein>
<reference evidence="2 3" key="1">
    <citation type="submission" date="2018-11" db="EMBL/GenBank/DDBJ databases">
        <title>The Potential of Streptomyces as Biocontrol Agents against the Tomato grey mould, Botrytis cinerea (Gray mold) Frontiers in Microbiology.</title>
        <authorList>
            <person name="Li D."/>
        </authorList>
    </citation>
    <scope>NUCLEOTIDE SEQUENCE [LARGE SCALE GENOMIC DNA]</scope>
    <source>
        <strain evidence="2 3">NEAU-LD23</strain>
    </source>
</reference>
<dbReference type="AlphaFoldDB" id="A0A3M8SD73"/>
<keyword evidence="3" id="KW-1185">Reference proteome</keyword>
<comment type="caution">
    <text evidence="2">The sequence shown here is derived from an EMBL/GenBank/DDBJ whole genome shotgun (WGS) entry which is preliminary data.</text>
</comment>
<dbReference type="Proteomes" id="UP000275401">
    <property type="component" value="Unassembled WGS sequence"/>
</dbReference>
<gene>
    <name evidence="2" type="ORF">EEJ42_47965</name>
</gene>
<name>A0A3M8SD73_9ACTN</name>
<proteinExistence type="predicted"/>
<accession>A0A3M8SD73</accession>
<dbReference type="EMBL" id="RIBZ01000876">
    <property type="protein sequence ID" value="RNF79248.1"/>
    <property type="molecule type" value="Genomic_DNA"/>
</dbReference>